<keyword evidence="1" id="KW-1133">Transmembrane helix</keyword>
<name>A0ABR7K939_9FIRM</name>
<accession>A0ABR7K939</accession>
<organism evidence="2 3">
    <name type="scientific">Catenibacterium faecis</name>
    <dbReference type="NCBI Taxonomy" id="2764323"/>
    <lineage>
        <taxon>Bacteria</taxon>
        <taxon>Bacillati</taxon>
        <taxon>Bacillota</taxon>
        <taxon>Erysipelotrichia</taxon>
        <taxon>Erysipelotrichales</taxon>
        <taxon>Coprobacillaceae</taxon>
        <taxon>Catenibacterium</taxon>
    </lineage>
</organism>
<feature type="transmembrane region" description="Helical" evidence="1">
    <location>
        <begin position="35"/>
        <end position="53"/>
    </location>
</feature>
<reference evidence="2 3" key="1">
    <citation type="submission" date="2020-08" db="EMBL/GenBank/DDBJ databases">
        <authorList>
            <person name="Liu C."/>
            <person name="Sun Q."/>
        </authorList>
    </citation>
    <scope>NUCLEOTIDE SEQUENCE [LARGE SCALE GENOMIC DNA]</scope>
    <source>
        <strain evidence="2 3">NSJ-22</strain>
    </source>
</reference>
<proteinExistence type="predicted"/>
<dbReference type="RefSeq" id="WP_117458000.1">
    <property type="nucleotide sequence ID" value="NZ_JACRWG010000005.1"/>
</dbReference>
<feature type="transmembrane region" description="Helical" evidence="1">
    <location>
        <begin position="146"/>
        <end position="162"/>
    </location>
</feature>
<gene>
    <name evidence="2" type="ORF">H8909_02720</name>
</gene>
<protein>
    <submittedName>
        <fullName evidence="2">Uncharacterized protein</fullName>
    </submittedName>
</protein>
<dbReference type="Proteomes" id="UP000603474">
    <property type="component" value="Unassembled WGS sequence"/>
</dbReference>
<sequence>MVHIIFLTILAYFASRLSLIHNNLSGVMSMPQYHYPMQCFFFVFLIYYWYQLYQITKRKALVHISGLCLLISLFMPFKRSSHDFFSECHTYIGFIGIVFIVITLAMFLYDLHQTHTYLAYKLLQLLISLCLMLTTVLYFLADITGLFEWLCFLSFIIFLETYKHSISHYL</sequence>
<evidence type="ECO:0000313" key="3">
    <source>
        <dbReference type="Proteomes" id="UP000603474"/>
    </source>
</evidence>
<evidence type="ECO:0000256" key="1">
    <source>
        <dbReference type="SAM" id="Phobius"/>
    </source>
</evidence>
<dbReference type="EMBL" id="JACRWG010000005">
    <property type="protein sequence ID" value="MBC6009163.1"/>
    <property type="molecule type" value="Genomic_DNA"/>
</dbReference>
<keyword evidence="1" id="KW-0472">Membrane</keyword>
<feature type="transmembrane region" description="Helical" evidence="1">
    <location>
        <begin position="60"/>
        <end position="77"/>
    </location>
</feature>
<evidence type="ECO:0000313" key="2">
    <source>
        <dbReference type="EMBL" id="MBC6009163.1"/>
    </source>
</evidence>
<keyword evidence="3" id="KW-1185">Reference proteome</keyword>
<comment type="caution">
    <text evidence="2">The sequence shown here is derived from an EMBL/GenBank/DDBJ whole genome shotgun (WGS) entry which is preliminary data.</text>
</comment>
<keyword evidence="1" id="KW-0812">Transmembrane</keyword>
<feature type="transmembrane region" description="Helical" evidence="1">
    <location>
        <begin position="122"/>
        <end position="140"/>
    </location>
</feature>
<feature type="transmembrane region" description="Helical" evidence="1">
    <location>
        <begin position="89"/>
        <end position="110"/>
    </location>
</feature>